<protein>
    <submittedName>
        <fullName evidence="1">Uncharacterized protein</fullName>
    </submittedName>
</protein>
<dbReference type="AlphaFoldDB" id="A0A1G6X1J1"/>
<evidence type="ECO:0000313" key="2">
    <source>
        <dbReference type="Proteomes" id="UP000199034"/>
    </source>
</evidence>
<dbReference type="OrthoDB" id="3828130at2"/>
<reference evidence="1 2" key="1">
    <citation type="submission" date="2016-10" db="EMBL/GenBank/DDBJ databases">
        <authorList>
            <person name="de Groot N.N."/>
        </authorList>
    </citation>
    <scope>NUCLEOTIDE SEQUENCE [LARGE SCALE GENOMIC DNA]</scope>
    <source>
        <strain evidence="1 2">CGMCC 4.6858</strain>
    </source>
</reference>
<dbReference type="Proteomes" id="UP000199034">
    <property type="component" value="Unassembled WGS sequence"/>
</dbReference>
<sequence>MARESKTVTRSGTAKIRVRAAQAVWAVAALLALVLAVGALLVAIDQTNESNGLVRFVLDLADAVDLGVFDRRDGVMTFDTDSANALVNWGLAAVVWLVIGRVLERVIRP</sequence>
<organism evidence="1 2">
    <name type="scientific">Nocardioides lianchengensis</name>
    <dbReference type="NCBI Taxonomy" id="1045774"/>
    <lineage>
        <taxon>Bacteria</taxon>
        <taxon>Bacillati</taxon>
        <taxon>Actinomycetota</taxon>
        <taxon>Actinomycetes</taxon>
        <taxon>Propionibacteriales</taxon>
        <taxon>Nocardioidaceae</taxon>
        <taxon>Nocardioides</taxon>
    </lineage>
</organism>
<dbReference type="EMBL" id="FMZM01000010">
    <property type="protein sequence ID" value="SDD71783.1"/>
    <property type="molecule type" value="Genomic_DNA"/>
</dbReference>
<dbReference type="STRING" id="1045774.SAMN05421872_110129"/>
<accession>A0A1G6X1J1</accession>
<gene>
    <name evidence="1" type="ORF">SAMN05421872_110129</name>
</gene>
<proteinExistence type="predicted"/>
<dbReference type="RefSeq" id="WP_090859398.1">
    <property type="nucleotide sequence ID" value="NZ_FMZM01000010.1"/>
</dbReference>
<keyword evidence="2" id="KW-1185">Reference proteome</keyword>
<evidence type="ECO:0000313" key="1">
    <source>
        <dbReference type="EMBL" id="SDD71783.1"/>
    </source>
</evidence>
<name>A0A1G6X1J1_9ACTN</name>